<feature type="transmembrane region" description="Helical" evidence="8">
    <location>
        <begin position="370"/>
        <end position="388"/>
    </location>
</feature>
<gene>
    <name evidence="9" type="ORF">IW19_06465</name>
</gene>
<feature type="transmembrane region" description="Helical" evidence="8">
    <location>
        <begin position="118"/>
        <end position="144"/>
    </location>
</feature>
<dbReference type="eggNOG" id="COG1696">
    <property type="taxonomic scope" value="Bacteria"/>
</dbReference>
<dbReference type="InterPro" id="IPR004299">
    <property type="entry name" value="MBOAT_fam"/>
</dbReference>
<dbReference type="EMBL" id="JPRL01000001">
    <property type="protein sequence ID" value="KFF05198.1"/>
    <property type="molecule type" value="Genomic_DNA"/>
</dbReference>
<evidence type="ECO:0000256" key="2">
    <source>
        <dbReference type="ARBA" id="ARBA00010323"/>
    </source>
</evidence>
<evidence type="ECO:0000256" key="1">
    <source>
        <dbReference type="ARBA" id="ARBA00004651"/>
    </source>
</evidence>
<evidence type="ECO:0000256" key="4">
    <source>
        <dbReference type="ARBA" id="ARBA00022692"/>
    </source>
</evidence>
<protein>
    <submittedName>
        <fullName evidence="9">Acyltransferase</fullName>
    </submittedName>
</protein>
<keyword evidence="7 9" id="KW-0808">Transferase</keyword>
<dbReference type="InterPro" id="IPR028362">
    <property type="entry name" value="AlgI"/>
</dbReference>
<keyword evidence="5 8" id="KW-1133">Transmembrane helix</keyword>
<dbReference type="Proteomes" id="UP000028715">
    <property type="component" value="Unassembled WGS sequence"/>
</dbReference>
<evidence type="ECO:0000256" key="8">
    <source>
        <dbReference type="SAM" id="Phobius"/>
    </source>
</evidence>
<dbReference type="GO" id="GO:0005886">
    <property type="term" value="C:plasma membrane"/>
    <property type="evidence" value="ECO:0007669"/>
    <property type="project" value="UniProtKB-SubCell"/>
</dbReference>
<keyword evidence="4 8" id="KW-0812">Transmembrane</keyword>
<dbReference type="GO" id="GO:0042121">
    <property type="term" value="P:alginic acid biosynthetic process"/>
    <property type="evidence" value="ECO:0007669"/>
    <property type="project" value="InterPro"/>
</dbReference>
<dbReference type="PIRSF" id="PIRSF016636">
    <property type="entry name" value="AlgI_DltB"/>
    <property type="match status" value="1"/>
</dbReference>
<proteinExistence type="inferred from homology"/>
<comment type="subcellular location">
    <subcellularLocation>
        <location evidence="1">Cell membrane</location>
        <topology evidence="1">Multi-pass membrane protein</topology>
    </subcellularLocation>
</comment>
<feature type="transmembrane region" description="Helical" evidence="8">
    <location>
        <begin position="32"/>
        <end position="58"/>
    </location>
</feature>
<feature type="transmembrane region" description="Helical" evidence="8">
    <location>
        <begin position="449"/>
        <end position="467"/>
    </location>
</feature>
<dbReference type="PANTHER" id="PTHR13285">
    <property type="entry name" value="ACYLTRANSFERASE"/>
    <property type="match status" value="1"/>
</dbReference>
<evidence type="ECO:0000313" key="10">
    <source>
        <dbReference type="Proteomes" id="UP000028715"/>
    </source>
</evidence>
<dbReference type="PANTHER" id="PTHR13285:SF18">
    <property type="entry name" value="PROTEIN-CYSTEINE N-PALMITOYLTRANSFERASE RASP"/>
    <property type="match status" value="1"/>
</dbReference>
<keyword evidence="3 7" id="KW-1003">Cell membrane</keyword>
<dbReference type="OrthoDB" id="9805788at2"/>
<reference evidence="9 10" key="1">
    <citation type="submission" date="2014-07" db="EMBL/GenBank/DDBJ databases">
        <title>Genome of Flavobacterium reichenbachii LMG 25512.</title>
        <authorList>
            <person name="Stropko S.J."/>
            <person name="Pipes S.E."/>
            <person name="Newman J.D."/>
        </authorList>
    </citation>
    <scope>NUCLEOTIDE SEQUENCE [LARGE SCALE GENOMIC DNA]</scope>
    <source>
        <strain evidence="9 10">LMG 25512</strain>
    </source>
</reference>
<feature type="transmembrane region" description="Helical" evidence="8">
    <location>
        <begin position="6"/>
        <end position="23"/>
    </location>
</feature>
<dbReference type="RefSeq" id="WP_035682366.1">
    <property type="nucleotide sequence ID" value="NZ_JPRL01000001.1"/>
</dbReference>
<evidence type="ECO:0000256" key="3">
    <source>
        <dbReference type="ARBA" id="ARBA00022475"/>
    </source>
</evidence>
<keyword evidence="6 7" id="KW-0472">Membrane</keyword>
<sequence>MFFNSLAFAIFLPIVFFLYWFVFNKNKSTQNALLIVASYYFYSCWDWRFLFLLVFSTFLDYYTGIQIEKGKSEKSRKFWFWLSILVNLGFLGIFKYYNFFASSFSELLNTIGVKASPILLEVILPVGISFYTFHGLSYVIDIYYKRIKAEYNFVDYSLFVSYFPLLVAGPIERATHLLPQVKVKREFNFQTAKEGIYQIVWGLVKKVVIADTCAVYANAIFDHYTSVNSLSLILGAVYFAFQIYGDFSGYSDIALGVSKLFGLDLLRNFNYPYFSRDIAEFWRRWHISLSSWFRDYLYIPLGGSKGGIWMKIRNTFIIFIVSGFWHGANWTYVVWGFINAVYFLPLLLSDSNRNNIDTVQLKFNFDSVRVLMNIVLTFLLTCVAWVFFRAKTITDAVLYLKTIVTNGNFSSQYLDNERYNYELLPMIALFVLVEWNNRTKVEPISGRRSMLKLAIAIAVIIALGTYSDYKEFIYFQF</sequence>
<comment type="caution">
    <text evidence="9">The sequence shown here is derived from an EMBL/GenBank/DDBJ whole genome shotgun (WGS) entry which is preliminary data.</text>
</comment>
<dbReference type="PIRSF" id="PIRSF500217">
    <property type="entry name" value="AlgI"/>
    <property type="match status" value="1"/>
</dbReference>
<dbReference type="AlphaFoldDB" id="A0A085ZL84"/>
<keyword evidence="10" id="KW-1185">Reference proteome</keyword>
<dbReference type="GO" id="GO:0016746">
    <property type="term" value="F:acyltransferase activity"/>
    <property type="evidence" value="ECO:0007669"/>
    <property type="project" value="UniProtKB-KW"/>
</dbReference>
<dbReference type="STRING" id="362418.IW19_06465"/>
<dbReference type="Pfam" id="PF03062">
    <property type="entry name" value="MBOAT"/>
    <property type="match status" value="1"/>
</dbReference>
<dbReference type="InterPro" id="IPR024194">
    <property type="entry name" value="Ac/AlaTfrase_AlgI/DltB"/>
</dbReference>
<keyword evidence="7 9" id="KW-0012">Acyltransferase</keyword>
<evidence type="ECO:0000256" key="6">
    <source>
        <dbReference type="ARBA" id="ARBA00023136"/>
    </source>
</evidence>
<organism evidence="9 10">
    <name type="scientific">Flavobacterium reichenbachii</name>
    <dbReference type="NCBI Taxonomy" id="362418"/>
    <lineage>
        <taxon>Bacteria</taxon>
        <taxon>Pseudomonadati</taxon>
        <taxon>Bacteroidota</taxon>
        <taxon>Flavobacteriia</taxon>
        <taxon>Flavobacteriales</taxon>
        <taxon>Flavobacteriaceae</taxon>
        <taxon>Flavobacterium</taxon>
    </lineage>
</organism>
<accession>A0A085ZL84</accession>
<comment type="similarity">
    <text evidence="2 7">Belongs to the membrane-bound acyltransferase family.</text>
</comment>
<dbReference type="InterPro" id="IPR051085">
    <property type="entry name" value="MB_O-acyltransferase"/>
</dbReference>
<evidence type="ECO:0000256" key="7">
    <source>
        <dbReference type="PIRNR" id="PIRNR016636"/>
    </source>
</evidence>
<evidence type="ECO:0000313" key="9">
    <source>
        <dbReference type="EMBL" id="KFF05198.1"/>
    </source>
</evidence>
<name>A0A085ZL84_9FLAO</name>
<feature type="transmembrane region" description="Helical" evidence="8">
    <location>
        <begin position="78"/>
        <end position="97"/>
    </location>
</feature>
<evidence type="ECO:0000256" key="5">
    <source>
        <dbReference type="ARBA" id="ARBA00022989"/>
    </source>
</evidence>